<accession>A0A6J5NQH7</accession>
<protein>
    <submittedName>
        <fullName evidence="1">Uncharacterized protein</fullName>
    </submittedName>
</protein>
<dbReference type="EMBL" id="LR796670">
    <property type="protein sequence ID" value="CAB4159395.1"/>
    <property type="molecule type" value="Genomic_DNA"/>
</dbReference>
<sequence length="133" mass="15829">MKYEVMKHRAKTYFKFINEAYINREGELEGLDFSPEEKAELEIYDELNVISEFLEDSGAREVKIDTSLQNDEKYLFFFVFNSQKFEMLLNLETDEVVLFNLSGRGEEPIEQYRSDANEFFDLLRNTGLDFLLY</sequence>
<organism evidence="1">
    <name type="scientific">uncultured Caudovirales phage</name>
    <dbReference type="NCBI Taxonomy" id="2100421"/>
    <lineage>
        <taxon>Viruses</taxon>
        <taxon>Duplodnaviria</taxon>
        <taxon>Heunggongvirae</taxon>
        <taxon>Uroviricota</taxon>
        <taxon>Caudoviricetes</taxon>
        <taxon>Peduoviridae</taxon>
        <taxon>Maltschvirus</taxon>
        <taxon>Maltschvirus maltsch</taxon>
    </lineage>
</organism>
<gene>
    <name evidence="1" type="ORF">UFOVP699_131</name>
</gene>
<reference evidence="1" key="1">
    <citation type="submission" date="2020-04" db="EMBL/GenBank/DDBJ databases">
        <authorList>
            <person name="Chiriac C."/>
            <person name="Salcher M."/>
            <person name="Ghai R."/>
            <person name="Kavagutti S V."/>
        </authorList>
    </citation>
    <scope>NUCLEOTIDE SEQUENCE</scope>
</reference>
<evidence type="ECO:0000313" key="1">
    <source>
        <dbReference type="EMBL" id="CAB4159395.1"/>
    </source>
</evidence>
<name>A0A6J5NQH7_9CAUD</name>
<proteinExistence type="predicted"/>